<dbReference type="EMBL" id="JBBPBM010000080">
    <property type="protein sequence ID" value="KAK8510886.1"/>
    <property type="molecule type" value="Genomic_DNA"/>
</dbReference>
<feature type="domain" description="Disease resistance protein At4g27190-like leucine-rich repeats" evidence="2">
    <location>
        <begin position="342"/>
        <end position="381"/>
    </location>
</feature>
<name>A0ABR2BUX9_9ROSI</name>
<reference evidence="3 4" key="1">
    <citation type="journal article" date="2024" name="G3 (Bethesda)">
        <title>Genome assembly of Hibiscus sabdariffa L. provides insights into metabolisms of medicinal natural products.</title>
        <authorList>
            <person name="Kim T."/>
        </authorList>
    </citation>
    <scope>NUCLEOTIDE SEQUENCE [LARGE SCALE GENOMIC DNA]</scope>
    <source>
        <strain evidence="3">TK-2024</strain>
        <tissue evidence="3">Old leaves</tissue>
    </source>
</reference>
<comment type="caution">
    <text evidence="3">The sequence shown here is derived from an EMBL/GenBank/DDBJ whole genome shotgun (WGS) entry which is preliminary data.</text>
</comment>
<evidence type="ECO:0000256" key="1">
    <source>
        <dbReference type="ARBA" id="ARBA00022821"/>
    </source>
</evidence>
<sequence>MHDVVRDFAHWLTSKGENRFMVKDGLKEWPNVGERLGSCTYTAMALWNCSCLDHFPKTVEYPKLKTLFLNGEGSRQVLSTDFGEMKALQVLFLSDLIILDLDSLPDLERIWELESSCRATATLQNLKEVTIEGCHKLKVIFPPCLAPRLPSLESVELWNCPQLKQVFRPTEERDIIGNQIVLNLPSLRKLSVRNFPKLECFIVQSQQMEELVLDDVGNGCQLCRIGVPMLNQDCMVVGNHEEVFRVQGGLYSFSSIKVVELQNLYEVRIVWKDLGGVVTLDNLTTLCLCDCKRLRYVFTPSIARSLSRLVNLYIRTCEELEGIILGMDQVPSSSNVDTSLQPITFPNLTSIEVTFCNNLKSLLPLGSATSLQQLKRLEVESNMKLEQLFEAEEEIKFDKLERLGLADMPCLIDFCPKGYHFVFPGLSYMGVRRCPKMTASFFIDSKQIVHYKTEKETQGSTPNAIHDKNIYWVKGGHEILEE</sequence>
<protein>
    <recommendedName>
        <fullName evidence="2">Disease resistance protein At4g27190-like leucine-rich repeats domain-containing protein</fullName>
    </recommendedName>
</protein>
<evidence type="ECO:0000313" key="3">
    <source>
        <dbReference type="EMBL" id="KAK8510886.1"/>
    </source>
</evidence>
<evidence type="ECO:0000313" key="4">
    <source>
        <dbReference type="Proteomes" id="UP001472677"/>
    </source>
</evidence>
<dbReference type="Gene3D" id="3.80.10.10">
    <property type="entry name" value="Ribonuclease Inhibitor"/>
    <property type="match status" value="2"/>
</dbReference>
<keyword evidence="1" id="KW-0611">Plant defense</keyword>
<dbReference type="Pfam" id="PF23247">
    <property type="entry name" value="LRR_RPS2"/>
    <property type="match status" value="3"/>
</dbReference>
<dbReference type="SUPFAM" id="SSF52058">
    <property type="entry name" value="L domain-like"/>
    <property type="match status" value="1"/>
</dbReference>
<dbReference type="InterPro" id="IPR057135">
    <property type="entry name" value="At4g27190-like_LRR"/>
</dbReference>
<proteinExistence type="predicted"/>
<dbReference type="InterPro" id="IPR050905">
    <property type="entry name" value="Plant_NBS-LRR"/>
</dbReference>
<evidence type="ECO:0000259" key="2">
    <source>
        <dbReference type="Pfam" id="PF23247"/>
    </source>
</evidence>
<dbReference type="PANTHER" id="PTHR33463">
    <property type="entry name" value="NB-ARC DOMAIN-CONTAINING PROTEIN-RELATED"/>
    <property type="match status" value="1"/>
</dbReference>
<feature type="domain" description="Disease resistance protein At4g27190-like leucine-rich repeats" evidence="2">
    <location>
        <begin position="252"/>
        <end position="318"/>
    </location>
</feature>
<feature type="domain" description="Disease resistance protein At4g27190-like leucine-rich repeats" evidence="2">
    <location>
        <begin position="89"/>
        <end position="160"/>
    </location>
</feature>
<dbReference type="Proteomes" id="UP001472677">
    <property type="component" value="Unassembled WGS sequence"/>
</dbReference>
<keyword evidence="4" id="KW-1185">Reference proteome</keyword>
<organism evidence="3 4">
    <name type="scientific">Hibiscus sabdariffa</name>
    <name type="common">roselle</name>
    <dbReference type="NCBI Taxonomy" id="183260"/>
    <lineage>
        <taxon>Eukaryota</taxon>
        <taxon>Viridiplantae</taxon>
        <taxon>Streptophyta</taxon>
        <taxon>Embryophyta</taxon>
        <taxon>Tracheophyta</taxon>
        <taxon>Spermatophyta</taxon>
        <taxon>Magnoliopsida</taxon>
        <taxon>eudicotyledons</taxon>
        <taxon>Gunneridae</taxon>
        <taxon>Pentapetalae</taxon>
        <taxon>rosids</taxon>
        <taxon>malvids</taxon>
        <taxon>Malvales</taxon>
        <taxon>Malvaceae</taxon>
        <taxon>Malvoideae</taxon>
        <taxon>Hibiscus</taxon>
    </lineage>
</organism>
<gene>
    <name evidence="3" type="ORF">V6N12_036800</name>
</gene>
<dbReference type="PANTHER" id="PTHR33463:SF203">
    <property type="entry name" value="AAA+ ATPASE DOMAIN-CONTAINING PROTEIN"/>
    <property type="match status" value="1"/>
</dbReference>
<accession>A0ABR2BUX9</accession>
<dbReference type="InterPro" id="IPR032675">
    <property type="entry name" value="LRR_dom_sf"/>
</dbReference>